<dbReference type="EMBL" id="ANIX01000500">
    <property type="protein sequence ID" value="ETP24652.1"/>
    <property type="molecule type" value="Genomic_DNA"/>
</dbReference>
<evidence type="ECO:0000313" key="2">
    <source>
        <dbReference type="EMBL" id="ETP24652.1"/>
    </source>
</evidence>
<dbReference type="AlphaFoldDB" id="W2XQ77"/>
<reference evidence="2 3" key="1">
    <citation type="submission" date="2013-11" db="EMBL/GenBank/DDBJ databases">
        <title>The Genome Sequence of Phytophthora parasitica CJ01A1.</title>
        <authorList>
            <consortium name="The Broad Institute Genomics Platform"/>
            <person name="Russ C."/>
            <person name="Tyler B."/>
            <person name="Panabieres F."/>
            <person name="Shan W."/>
            <person name="Tripathy S."/>
            <person name="Grunwald N."/>
            <person name="Machado M."/>
            <person name="Johnson C.S."/>
            <person name="Walker B."/>
            <person name="Young S.K."/>
            <person name="Zeng Q."/>
            <person name="Gargeya S."/>
            <person name="Fitzgerald M."/>
            <person name="Haas B."/>
            <person name="Abouelleil A."/>
            <person name="Allen A.W."/>
            <person name="Alvarado L."/>
            <person name="Arachchi H.M."/>
            <person name="Berlin A.M."/>
            <person name="Chapman S.B."/>
            <person name="Gainer-Dewar J."/>
            <person name="Goldberg J."/>
            <person name="Griggs A."/>
            <person name="Gujja S."/>
            <person name="Hansen M."/>
            <person name="Howarth C."/>
            <person name="Imamovic A."/>
            <person name="Ireland A."/>
            <person name="Larimer J."/>
            <person name="McCowan C."/>
            <person name="Murphy C."/>
            <person name="Pearson M."/>
            <person name="Poon T.W."/>
            <person name="Priest M."/>
            <person name="Roberts A."/>
            <person name="Saif S."/>
            <person name="Shea T."/>
            <person name="Sisk P."/>
            <person name="Sykes S."/>
            <person name="Wortman J."/>
            <person name="Nusbaum C."/>
            <person name="Birren B."/>
        </authorList>
    </citation>
    <scope>NUCLEOTIDE SEQUENCE [LARGE SCALE GENOMIC DNA]</scope>
    <source>
        <strain evidence="2 3">CJ01A1</strain>
    </source>
</reference>
<organism evidence="2 3">
    <name type="scientific">Phytophthora nicotianae CJ01A1</name>
    <dbReference type="NCBI Taxonomy" id="1317063"/>
    <lineage>
        <taxon>Eukaryota</taxon>
        <taxon>Sar</taxon>
        <taxon>Stramenopiles</taxon>
        <taxon>Oomycota</taxon>
        <taxon>Peronosporomycetes</taxon>
        <taxon>Peronosporales</taxon>
        <taxon>Peronosporaceae</taxon>
        <taxon>Phytophthora</taxon>
    </lineage>
</organism>
<protein>
    <submittedName>
        <fullName evidence="2">Uncharacterized protein</fullName>
    </submittedName>
</protein>
<comment type="caution">
    <text evidence="2">The sequence shown here is derived from an EMBL/GenBank/DDBJ whole genome shotgun (WGS) entry which is preliminary data.</text>
</comment>
<evidence type="ECO:0000256" key="1">
    <source>
        <dbReference type="SAM" id="MobiDB-lite"/>
    </source>
</evidence>
<gene>
    <name evidence="2" type="ORF">F441_02388</name>
</gene>
<accession>W2XQ77</accession>
<dbReference type="Proteomes" id="UP000018958">
    <property type="component" value="Unassembled WGS sequence"/>
</dbReference>
<feature type="region of interest" description="Disordered" evidence="1">
    <location>
        <begin position="227"/>
        <end position="263"/>
    </location>
</feature>
<sequence length="263" mass="29830">GKFSPPVARNLANELGRLSPSIPILFEAEVRRAFRGGVESHEKGYGQSTQIERQGEPLLVKVVHRGGAFCVGAVRKKSVDLIGKESLREIKLPSRTNKAHRIKCLRHYDSLVNRGERSFSASTKFVNRLIEVTWKNFDRQDLDNVNSSEKAQFWRDVEDKYGRDEDCGGRISDDNAFTGINPALIVPHSATKLEELRSELRTEALSNVRGVCTRRTSMTRLLHQELRHASTDNPQSDGNRQEAWRPQPIISRNNCQQEGKTKR</sequence>
<name>W2XQ77_PHYNI</name>
<feature type="non-terminal residue" evidence="2">
    <location>
        <position position="1"/>
    </location>
</feature>
<proteinExistence type="predicted"/>
<evidence type="ECO:0000313" key="3">
    <source>
        <dbReference type="Proteomes" id="UP000018958"/>
    </source>
</evidence>
<feature type="compositionally biased region" description="Polar residues" evidence="1">
    <location>
        <begin position="250"/>
        <end position="263"/>
    </location>
</feature>